<organism evidence="1 2">
    <name type="scientific">Aspergillus tamarii</name>
    <dbReference type="NCBI Taxonomy" id="41984"/>
    <lineage>
        <taxon>Eukaryota</taxon>
        <taxon>Fungi</taxon>
        <taxon>Dikarya</taxon>
        <taxon>Ascomycota</taxon>
        <taxon>Pezizomycotina</taxon>
        <taxon>Eurotiomycetes</taxon>
        <taxon>Eurotiomycetidae</taxon>
        <taxon>Eurotiales</taxon>
        <taxon>Aspergillaceae</taxon>
        <taxon>Aspergillus</taxon>
        <taxon>Aspergillus subgen. Circumdati</taxon>
    </lineage>
</organism>
<sequence>MTEDSPHLPDTKGLAYPVQSTSAELEEFFDREELLFQLNAAVNLWKDQIGSGSENGWVSIEKYESARQKVVELKDSLMVIAEGDQEDLDLLKGWSFSDHEEDN</sequence>
<proteinExistence type="predicted"/>
<reference evidence="1 2" key="1">
    <citation type="submission" date="2019-04" db="EMBL/GenBank/DDBJ databases">
        <title>Friends and foes A comparative genomics study of 23 Aspergillus species from section Flavi.</title>
        <authorList>
            <consortium name="DOE Joint Genome Institute"/>
            <person name="Kjaerbolling I."/>
            <person name="Vesth T."/>
            <person name="Frisvad J.C."/>
            <person name="Nybo J.L."/>
            <person name="Theobald S."/>
            <person name="Kildgaard S."/>
            <person name="Isbrandt T."/>
            <person name="Kuo A."/>
            <person name="Sato A."/>
            <person name="Lyhne E.K."/>
            <person name="Kogle M.E."/>
            <person name="Wiebenga A."/>
            <person name="Kun R.S."/>
            <person name="Lubbers R.J."/>
            <person name="Makela M.R."/>
            <person name="Barry K."/>
            <person name="Chovatia M."/>
            <person name="Clum A."/>
            <person name="Daum C."/>
            <person name="Haridas S."/>
            <person name="He G."/>
            <person name="LaButti K."/>
            <person name="Lipzen A."/>
            <person name="Mondo S."/>
            <person name="Riley R."/>
            <person name="Salamov A."/>
            <person name="Simmons B.A."/>
            <person name="Magnuson J.K."/>
            <person name="Henrissat B."/>
            <person name="Mortensen U.H."/>
            <person name="Larsen T.O."/>
            <person name="Devries R.P."/>
            <person name="Grigoriev I.V."/>
            <person name="Machida M."/>
            <person name="Baker S.E."/>
            <person name="Andersen M.R."/>
        </authorList>
    </citation>
    <scope>NUCLEOTIDE SEQUENCE [LARGE SCALE GENOMIC DNA]</scope>
    <source>
        <strain evidence="1 2">CBS 117626</strain>
    </source>
</reference>
<evidence type="ECO:0000313" key="1">
    <source>
        <dbReference type="EMBL" id="KAE8156213.1"/>
    </source>
</evidence>
<dbReference type="Proteomes" id="UP000326950">
    <property type="component" value="Unassembled WGS sequence"/>
</dbReference>
<evidence type="ECO:0000313" key="2">
    <source>
        <dbReference type="Proteomes" id="UP000326950"/>
    </source>
</evidence>
<dbReference type="OrthoDB" id="10003767at2759"/>
<dbReference type="AlphaFoldDB" id="A0A5N6UCC8"/>
<name>A0A5N6UCC8_ASPTM</name>
<accession>A0A5N6UCC8</accession>
<protein>
    <submittedName>
        <fullName evidence="1">Uncharacterized protein</fullName>
    </submittedName>
</protein>
<gene>
    <name evidence="1" type="ORF">BDV40DRAFT_306288</name>
</gene>
<dbReference type="EMBL" id="ML738772">
    <property type="protein sequence ID" value="KAE8156213.1"/>
    <property type="molecule type" value="Genomic_DNA"/>
</dbReference>
<keyword evidence="2" id="KW-1185">Reference proteome</keyword>